<reference evidence="3" key="2">
    <citation type="submission" date="2020-05" db="UniProtKB">
        <authorList>
            <consortium name="EnsemblMetazoa"/>
        </authorList>
    </citation>
    <scope>IDENTIFICATION</scope>
    <source>
        <strain evidence="3">ACHKN1017</strain>
    </source>
</reference>
<protein>
    <recommendedName>
        <fullName evidence="2">WKF domain-containing protein</fullName>
    </recommendedName>
</protein>
<evidence type="ECO:0000313" key="4">
    <source>
        <dbReference type="Proteomes" id="UP000075881"/>
    </source>
</evidence>
<organism evidence="3 4">
    <name type="scientific">Anopheles christyi</name>
    <dbReference type="NCBI Taxonomy" id="43041"/>
    <lineage>
        <taxon>Eukaryota</taxon>
        <taxon>Metazoa</taxon>
        <taxon>Ecdysozoa</taxon>
        <taxon>Arthropoda</taxon>
        <taxon>Hexapoda</taxon>
        <taxon>Insecta</taxon>
        <taxon>Pterygota</taxon>
        <taxon>Neoptera</taxon>
        <taxon>Endopterygota</taxon>
        <taxon>Diptera</taxon>
        <taxon>Nematocera</taxon>
        <taxon>Culicoidea</taxon>
        <taxon>Culicidae</taxon>
        <taxon>Anophelinae</taxon>
        <taxon>Anopheles</taxon>
    </lineage>
</organism>
<proteinExistence type="predicted"/>
<feature type="compositionally biased region" description="Basic and acidic residues" evidence="1">
    <location>
        <begin position="43"/>
        <end position="63"/>
    </location>
</feature>
<dbReference type="PANTHER" id="PTHR22306">
    <property type="entry name" value="CHROMOSOME 7 OPEN READING FRAME 50"/>
    <property type="match status" value="1"/>
</dbReference>
<dbReference type="VEuPathDB" id="VectorBase:ACHR004496"/>
<evidence type="ECO:0000256" key="1">
    <source>
        <dbReference type="SAM" id="MobiDB-lite"/>
    </source>
</evidence>
<evidence type="ECO:0000313" key="3">
    <source>
        <dbReference type="EnsemblMetazoa" id="ACHR004496-PA"/>
    </source>
</evidence>
<dbReference type="AlphaFoldDB" id="A0A182K162"/>
<dbReference type="Proteomes" id="UP000075881">
    <property type="component" value="Unassembled WGS sequence"/>
</dbReference>
<feature type="compositionally biased region" description="Basic residues" evidence="1">
    <location>
        <begin position="25"/>
        <end position="41"/>
    </location>
</feature>
<feature type="region of interest" description="Disordered" evidence="1">
    <location>
        <begin position="1"/>
        <end position="69"/>
    </location>
</feature>
<reference evidence="4" key="1">
    <citation type="submission" date="2013-03" db="EMBL/GenBank/DDBJ databases">
        <title>The Genome Sequence of Anopheles christyi ACHKN1017.</title>
        <authorList>
            <consortium name="The Broad Institute Genomics Platform"/>
            <person name="Neafsey D.E."/>
            <person name="Besansky N."/>
            <person name="Walker B."/>
            <person name="Young S.K."/>
            <person name="Zeng Q."/>
            <person name="Gargeya S."/>
            <person name="Fitzgerald M."/>
            <person name="Haas B."/>
            <person name="Abouelleil A."/>
            <person name="Allen A.W."/>
            <person name="Alvarado L."/>
            <person name="Arachchi H.M."/>
            <person name="Berlin A.M."/>
            <person name="Chapman S.B."/>
            <person name="Gainer-Dewar J."/>
            <person name="Goldberg J."/>
            <person name="Griggs A."/>
            <person name="Gujja S."/>
            <person name="Hansen M."/>
            <person name="Howarth C."/>
            <person name="Imamovic A."/>
            <person name="Ireland A."/>
            <person name="Larimer J."/>
            <person name="McCowan C."/>
            <person name="Murphy C."/>
            <person name="Pearson M."/>
            <person name="Poon T.W."/>
            <person name="Priest M."/>
            <person name="Roberts A."/>
            <person name="Saif S."/>
            <person name="Shea T."/>
            <person name="Sisk P."/>
            <person name="Sykes S."/>
            <person name="Wortman J."/>
            <person name="Nusbaum C."/>
            <person name="Birren B."/>
        </authorList>
    </citation>
    <scope>NUCLEOTIDE SEQUENCE [LARGE SCALE GENOMIC DNA]</scope>
    <source>
        <strain evidence="4">ACHKN1017</strain>
    </source>
</reference>
<dbReference type="InterPro" id="IPR019327">
    <property type="entry name" value="WKF"/>
</dbReference>
<accession>A0A182K162</accession>
<keyword evidence="4" id="KW-1185">Reference proteome</keyword>
<name>A0A182K162_9DIPT</name>
<dbReference type="Pfam" id="PF10180">
    <property type="entry name" value="WKF"/>
    <property type="match status" value="1"/>
</dbReference>
<feature type="domain" description="WKF" evidence="2">
    <location>
        <begin position="80"/>
        <end position="142"/>
    </location>
</feature>
<dbReference type="PANTHER" id="PTHR22306:SF2">
    <property type="entry name" value="CHROMOSOME 7 OPEN READING FRAME 50"/>
    <property type="match status" value="1"/>
</dbReference>
<evidence type="ECO:0000259" key="2">
    <source>
        <dbReference type="Pfam" id="PF10180"/>
    </source>
</evidence>
<dbReference type="EnsemblMetazoa" id="ACHR004496-RA">
    <property type="protein sequence ID" value="ACHR004496-PA"/>
    <property type="gene ID" value="ACHR004496"/>
</dbReference>
<sequence length="175" mass="19726">MQSNNNSQNKSRSGNRPAAKQKGDKQKKKQKSSVKKAKSPKGSKTDKVKPLEKNDKVKHEAIAKKLQVKTKGKEQEEIQKYLECWTNNREQWKFNKMIQVFIQHHVLDEAVINAEMWPMALSYLSGTKGSGKDILVANAKSIIKEVDSAVEGNGDETLQASSKYERARELLQSLG</sequence>
<feature type="compositionally biased region" description="Low complexity" evidence="1">
    <location>
        <begin position="1"/>
        <end position="20"/>
    </location>
</feature>
<dbReference type="STRING" id="43041.A0A182K162"/>